<organism evidence="3 4">
    <name type="scientific">Paracoccus aestuariivivens</name>
    <dbReference type="NCBI Taxonomy" id="1820333"/>
    <lineage>
        <taxon>Bacteria</taxon>
        <taxon>Pseudomonadati</taxon>
        <taxon>Pseudomonadota</taxon>
        <taxon>Alphaproteobacteria</taxon>
        <taxon>Rhodobacterales</taxon>
        <taxon>Paracoccaceae</taxon>
        <taxon>Paracoccus</taxon>
    </lineage>
</organism>
<sequence length="367" mass="39266">MISRSRRNVLKLALLAGAAPMVGGFARQAFAADRPYAPAATDWRKFETRTVVTLPDGQGPAQVWLPVPSVESDYQRGLQNSWTGNATAAELVTDEATGAKFLRATFENGGAPHIELVSSFETRNRTIDWLRKSDVSEDPMVLEAALKPSTYKPLDGVVAETAKKITAGAATDVDKVKAIYAWIVSNCHRNMDVPGCGPGDNVATLTTAGLGGKCADLNGLFVGLARASGVPARDVFGVRVAPSAFGYKQLGANNAVITGAQHCRAEVWLSGYGWVAMDPADVLKVMRAESETWIKDPSDPLVAQVNNALFGNWEGNWVAYNTAEDLALPGRASTLPFLMYPQATIGGKDVNELDAKAFTYEITSTEV</sequence>
<name>A0A6L6J971_9RHOB</name>
<feature type="domain" description="Transglutaminase-like" evidence="2">
    <location>
        <begin position="206"/>
        <end position="281"/>
    </location>
</feature>
<dbReference type="PANTHER" id="PTHR38339:SF1">
    <property type="entry name" value="TRANSGLUTAMINASE-LIKE DOMAIN-CONTAINING PROTEIN"/>
    <property type="match status" value="1"/>
</dbReference>
<dbReference type="SMART" id="SM00460">
    <property type="entry name" value="TGc"/>
    <property type="match status" value="1"/>
</dbReference>
<keyword evidence="1" id="KW-0732">Signal</keyword>
<dbReference type="AlphaFoldDB" id="A0A6L6J971"/>
<dbReference type="Proteomes" id="UP000478183">
    <property type="component" value="Unassembled WGS sequence"/>
</dbReference>
<evidence type="ECO:0000256" key="1">
    <source>
        <dbReference type="SAM" id="SignalP"/>
    </source>
</evidence>
<dbReference type="RefSeq" id="WP_155094028.1">
    <property type="nucleotide sequence ID" value="NZ_WMIE01000001.1"/>
</dbReference>
<dbReference type="EMBL" id="WMIE01000001">
    <property type="protein sequence ID" value="MTH76674.1"/>
    <property type="molecule type" value="Genomic_DNA"/>
</dbReference>
<keyword evidence="4" id="KW-1185">Reference proteome</keyword>
<dbReference type="PROSITE" id="PS51318">
    <property type="entry name" value="TAT"/>
    <property type="match status" value="1"/>
</dbReference>
<protein>
    <submittedName>
        <fullName evidence="3">Transglutaminase</fullName>
    </submittedName>
</protein>
<dbReference type="Gene3D" id="3.10.620.30">
    <property type="match status" value="1"/>
</dbReference>
<feature type="chain" id="PRO_5026931412" evidence="1">
    <location>
        <begin position="32"/>
        <end position="367"/>
    </location>
</feature>
<dbReference type="InterPro" id="IPR006311">
    <property type="entry name" value="TAT_signal"/>
</dbReference>
<reference evidence="3 4" key="1">
    <citation type="submission" date="2019-11" db="EMBL/GenBank/DDBJ databases">
        <authorList>
            <person name="Dong K."/>
        </authorList>
    </citation>
    <scope>NUCLEOTIDE SEQUENCE [LARGE SCALE GENOMIC DNA]</scope>
    <source>
        <strain evidence="3 4">NBRC 111993</strain>
    </source>
</reference>
<dbReference type="InterPro" id="IPR002931">
    <property type="entry name" value="Transglutaminase-like"/>
</dbReference>
<dbReference type="OrthoDB" id="9804872at2"/>
<dbReference type="PANTHER" id="PTHR38339">
    <property type="entry name" value="TRANSGLUTAMINASE DOMAIN PROTEIN"/>
    <property type="match status" value="1"/>
</dbReference>
<dbReference type="Pfam" id="PF01841">
    <property type="entry name" value="Transglut_core"/>
    <property type="match status" value="1"/>
</dbReference>
<gene>
    <name evidence="3" type="ORF">GL286_02920</name>
</gene>
<dbReference type="SUPFAM" id="SSF54001">
    <property type="entry name" value="Cysteine proteinases"/>
    <property type="match status" value="1"/>
</dbReference>
<feature type="signal peptide" evidence="1">
    <location>
        <begin position="1"/>
        <end position="31"/>
    </location>
</feature>
<evidence type="ECO:0000313" key="3">
    <source>
        <dbReference type="EMBL" id="MTH76674.1"/>
    </source>
</evidence>
<evidence type="ECO:0000313" key="4">
    <source>
        <dbReference type="Proteomes" id="UP000478183"/>
    </source>
</evidence>
<proteinExistence type="predicted"/>
<evidence type="ECO:0000259" key="2">
    <source>
        <dbReference type="SMART" id="SM00460"/>
    </source>
</evidence>
<dbReference type="InterPro" id="IPR038765">
    <property type="entry name" value="Papain-like_cys_pep_sf"/>
</dbReference>
<accession>A0A6L6J971</accession>
<comment type="caution">
    <text evidence="3">The sequence shown here is derived from an EMBL/GenBank/DDBJ whole genome shotgun (WGS) entry which is preliminary data.</text>
</comment>